<dbReference type="Pfam" id="PF13489">
    <property type="entry name" value="Methyltransf_23"/>
    <property type="match status" value="1"/>
</dbReference>
<evidence type="ECO:0000313" key="2">
    <source>
        <dbReference type="EMBL" id="NID15765.1"/>
    </source>
</evidence>
<organism evidence="2 3">
    <name type="scientific">Luteibacter yeojuensis</name>
    <dbReference type="NCBI Taxonomy" id="345309"/>
    <lineage>
        <taxon>Bacteria</taxon>
        <taxon>Pseudomonadati</taxon>
        <taxon>Pseudomonadota</taxon>
        <taxon>Gammaproteobacteria</taxon>
        <taxon>Lysobacterales</taxon>
        <taxon>Rhodanobacteraceae</taxon>
        <taxon>Luteibacter</taxon>
    </lineage>
</organism>
<dbReference type="PANTHER" id="PTHR43685:SF11">
    <property type="entry name" value="GLYCOSYLTRANSFERASE TAGX-RELATED"/>
    <property type="match status" value="1"/>
</dbReference>
<proteinExistence type="predicted"/>
<sequence length="616" mass="69310">MALYENPFHHDNVYGHVVTLLSKHTAGATGLHLDFGCNVGPIAESIRDDLAREYIGFDIDEDALQILRGRGFDAHRADLTRVEETEQQILKLVAGRSVASISIIDTLEHLPNGPDVLSMLRRIAASHNASLVTSVPNVAHRDVGFKLAFGKWDYTPKGLLDYTHVHFFTEDGLRAMMNQAGWHETASHDVFVEISDQHFPANHPAIATSSSLHRFLGTLRASIDSNDRVNQFIRLWLPGPSKGRGHVRHEEAKPRPFLTVVTRTQGRRLDTLRDVLLCLSAQSDPDFEVCVIGHKLTESGRLAVERIIEDTNSDLRHRIRLIKIDSGNRTRPLNVGFREARGEYVAILDDDDVVLGHWVEEFKKLADKAPGTVLRAANVAQLWQPVRTSVGTQAVRAVGSPRLCYPTKFDYLDHLIENATPPVSLAFPRSAFADLRIEFDESLTTTEDWDFLMRTVAVCGTSSSDEITSIYRQWDGAESSFTVHTKQEWLDNHHAIWRKLDAIPLLLPEGSAAKIRRLLSDYHARHGGRRGPAPDALHETEQYEDCLREEIHGLLHSRSWQITAPLRFISIVLGRRNGFPMLWAMNGQELEATKTAILTSRSMRVAAKIKRLLARR</sequence>
<reference evidence="2 3" key="1">
    <citation type="journal article" date="2006" name="Int. J. Syst. Evol. Microbiol.">
        <title>Dyella yeojuensis sp. nov., isolated from greenhouse soil in Korea.</title>
        <authorList>
            <person name="Kim B.Y."/>
            <person name="Weon H.Y."/>
            <person name="Lee K.H."/>
            <person name="Seok S.J."/>
            <person name="Kwon S.W."/>
            <person name="Go S.J."/>
            <person name="Stackebrandt E."/>
        </authorList>
    </citation>
    <scope>NUCLEOTIDE SEQUENCE [LARGE SCALE GENOMIC DNA]</scope>
    <source>
        <strain evidence="2 3">DSM 17673</strain>
    </source>
</reference>
<dbReference type="Pfam" id="PF00535">
    <property type="entry name" value="Glycos_transf_2"/>
    <property type="match status" value="1"/>
</dbReference>
<protein>
    <submittedName>
        <fullName evidence="2">Methyltransferase domain-containing protein</fullName>
    </submittedName>
</protein>
<dbReference type="Proteomes" id="UP000518878">
    <property type="component" value="Unassembled WGS sequence"/>
</dbReference>
<dbReference type="Gene3D" id="3.90.550.10">
    <property type="entry name" value="Spore Coat Polysaccharide Biosynthesis Protein SpsA, Chain A"/>
    <property type="match status" value="1"/>
</dbReference>
<gene>
    <name evidence="2" type="ORF">HBF32_09885</name>
</gene>
<dbReference type="SUPFAM" id="SSF53335">
    <property type="entry name" value="S-adenosyl-L-methionine-dependent methyltransferases"/>
    <property type="match status" value="1"/>
</dbReference>
<dbReference type="CDD" id="cd00761">
    <property type="entry name" value="Glyco_tranf_GTA_type"/>
    <property type="match status" value="1"/>
</dbReference>
<dbReference type="PANTHER" id="PTHR43685">
    <property type="entry name" value="GLYCOSYLTRANSFERASE"/>
    <property type="match status" value="1"/>
</dbReference>
<keyword evidence="3" id="KW-1185">Reference proteome</keyword>
<dbReference type="EMBL" id="JAAQTL010000001">
    <property type="protein sequence ID" value="NID15765.1"/>
    <property type="molecule type" value="Genomic_DNA"/>
</dbReference>
<dbReference type="GO" id="GO:0008168">
    <property type="term" value="F:methyltransferase activity"/>
    <property type="evidence" value="ECO:0007669"/>
    <property type="project" value="UniProtKB-KW"/>
</dbReference>
<feature type="domain" description="Glycosyltransferase 2-like" evidence="1">
    <location>
        <begin position="269"/>
        <end position="370"/>
    </location>
</feature>
<dbReference type="InterPro" id="IPR029063">
    <property type="entry name" value="SAM-dependent_MTases_sf"/>
</dbReference>
<accession>A0A7X5QUV9</accession>
<dbReference type="Gene3D" id="3.40.50.150">
    <property type="entry name" value="Vaccinia Virus protein VP39"/>
    <property type="match status" value="1"/>
</dbReference>
<evidence type="ECO:0000313" key="3">
    <source>
        <dbReference type="Proteomes" id="UP000518878"/>
    </source>
</evidence>
<dbReference type="RefSeq" id="WP_166699462.1">
    <property type="nucleotide sequence ID" value="NZ_JAAQTL010000001.1"/>
</dbReference>
<dbReference type="InterPro" id="IPR050834">
    <property type="entry name" value="Glycosyltransf_2"/>
</dbReference>
<keyword evidence="2" id="KW-0808">Transferase</keyword>
<dbReference type="AlphaFoldDB" id="A0A7X5QUV9"/>
<dbReference type="InterPro" id="IPR029044">
    <property type="entry name" value="Nucleotide-diphossugar_trans"/>
</dbReference>
<dbReference type="GO" id="GO:0032259">
    <property type="term" value="P:methylation"/>
    <property type="evidence" value="ECO:0007669"/>
    <property type="project" value="UniProtKB-KW"/>
</dbReference>
<evidence type="ECO:0000259" key="1">
    <source>
        <dbReference type="Pfam" id="PF00535"/>
    </source>
</evidence>
<keyword evidence="2" id="KW-0489">Methyltransferase</keyword>
<dbReference type="InterPro" id="IPR001173">
    <property type="entry name" value="Glyco_trans_2-like"/>
</dbReference>
<name>A0A7X5QUV9_9GAMM</name>
<dbReference type="SUPFAM" id="SSF53448">
    <property type="entry name" value="Nucleotide-diphospho-sugar transferases"/>
    <property type="match status" value="1"/>
</dbReference>
<comment type="caution">
    <text evidence="2">The sequence shown here is derived from an EMBL/GenBank/DDBJ whole genome shotgun (WGS) entry which is preliminary data.</text>
</comment>